<dbReference type="SUPFAM" id="SSF53223">
    <property type="entry name" value="Aminoacid dehydrogenase-like, N-terminal domain"/>
    <property type="match status" value="1"/>
</dbReference>
<dbReference type="InterPro" id="IPR006096">
    <property type="entry name" value="Glu/Leu/Phe/Val/Trp_DH_C"/>
</dbReference>
<dbReference type="SMART" id="SM00839">
    <property type="entry name" value="ELFV_dehydrog"/>
    <property type="match status" value="1"/>
</dbReference>
<dbReference type="InterPro" id="IPR036291">
    <property type="entry name" value="NAD(P)-bd_dom_sf"/>
</dbReference>
<dbReference type="InterPro" id="IPR046346">
    <property type="entry name" value="Aminoacid_DH-like_N_sf"/>
</dbReference>
<reference evidence="5" key="1">
    <citation type="submission" date="2019-06" db="EMBL/GenBank/DDBJ databases">
        <authorList>
            <person name="Murdoch R.W."/>
            <person name="Fathepure B."/>
        </authorList>
    </citation>
    <scope>NUCLEOTIDE SEQUENCE</scope>
</reference>
<feature type="domain" description="Glutamate/phenylalanine/leucine/valine/L-tryptophan dehydrogenase C-terminal" evidence="4">
    <location>
        <begin position="149"/>
        <end position="352"/>
    </location>
</feature>
<evidence type="ECO:0000256" key="3">
    <source>
        <dbReference type="ARBA" id="ARBA00023027"/>
    </source>
</evidence>
<sequence length="353" mass="37227">MSVFEHREFRGHERVVFGHDPDTGLRAIIAVHSTRLGPSLGGCRVFPYPDDGAALTDVLRLSRGMTYKSAMAGLPLGGGKAVVIADPHRDKTPSLMRALGRLVEDLNGLYITAEDSGTDVDDLRTIAGVTGHVVGIADKRDADGVVRSGDPSPATARGVFVGIRASVRAALGDDDLTGIRVAIQGVGNVGHHLAAMLHDAGARLWISDIDEAARRHAVSAFDAEPVDTAAIHAAPVDVFAPCAMGAVLNATTIPALQARVVAGSANNQLAEDGDGERLRERGILYAPDYVINAGGVIDVADEYAGYDALRVRRRVDAIADTLTEIYERAAREGRATSTIADHIAEERLAAARP</sequence>
<dbReference type="Pfam" id="PF02812">
    <property type="entry name" value="ELFV_dehydrog_N"/>
    <property type="match status" value="1"/>
</dbReference>
<dbReference type="CDD" id="cd01075">
    <property type="entry name" value="NAD_bind_Leu_Phe_Val_DH"/>
    <property type="match status" value="1"/>
</dbReference>
<dbReference type="AlphaFoldDB" id="A0A5B8R7N2"/>
<protein>
    <submittedName>
        <fullName evidence="5">Leucine dehydrogenase</fullName>
        <ecNumber evidence="5">1.4.1.9</ecNumber>
    </submittedName>
</protein>
<evidence type="ECO:0000313" key="5">
    <source>
        <dbReference type="EMBL" id="QEA05129.1"/>
    </source>
</evidence>
<dbReference type="InterPro" id="IPR033524">
    <property type="entry name" value="Glu/Leu/Phe/Val_DH_AS"/>
</dbReference>
<dbReference type="EMBL" id="MN079095">
    <property type="protein sequence ID" value="QEA05129.1"/>
    <property type="molecule type" value="Genomic_DNA"/>
</dbReference>
<evidence type="ECO:0000256" key="1">
    <source>
        <dbReference type="ARBA" id="ARBA00006382"/>
    </source>
</evidence>
<dbReference type="SMR" id="A0A5B8R7N2"/>
<dbReference type="InterPro" id="IPR006097">
    <property type="entry name" value="Glu/Leu/Phe/Val/Trp_DH_dimer"/>
</dbReference>
<dbReference type="PANTHER" id="PTHR42722">
    <property type="entry name" value="LEUCINE DEHYDROGENASE"/>
    <property type="match status" value="1"/>
</dbReference>
<dbReference type="InterPro" id="IPR006095">
    <property type="entry name" value="Glu/Leu/Phe/Val/Trp_DH"/>
</dbReference>
<name>A0A5B8R7N2_9ZZZZ</name>
<dbReference type="EC" id="1.4.1.9" evidence="5"/>
<dbReference type="GO" id="GO:0006520">
    <property type="term" value="P:amino acid metabolic process"/>
    <property type="evidence" value="ECO:0007669"/>
    <property type="project" value="InterPro"/>
</dbReference>
<dbReference type="InterPro" id="IPR016211">
    <property type="entry name" value="Glu/Phe/Leu/Val/Trp_DH_bac/arc"/>
</dbReference>
<comment type="similarity">
    <text evidence="1">Belongs to the Glu/Leu/Phe/Val dehydrogenases family.</text>
</comment>
<dbReference type="PRINTS" id="PR00082">
    <property type="entry name" value="GLFDHDRGNASE"/>
</dbReference>
<gene>
    <name evidence="5" type="primary">ldh</name>
    <name evidence="5" type="ORF">KBTEX_01448</name>
</gene>
<evidence type="ECO:0000256" key="2">
    <source>
        <dbReference type="ARBA" id="ARBA00023002"/>
    </source>
</evidence>
<accession>A0A5B8R7N2</accession>
<dbReference type="GO" id="GO:0050049">
    <property type="term" value="F:L-leucine dehydrogenase activity"/>
    <property type="evidence" value="ECO:0007669"/>
    <property type="project" value="UniProtKB-EC"/>
</dbReference>
<dbReference type="SUPFAM" id="SSF51735">
    <property type="entry name" value="NAD(P)-binding Rossmann-fold domains"/>
    <property type="match status" value="1"/>
</dbReference>
<dbReference type="Pfam" id="PF00208">
    <property type="entry name" value="ELFV_dehydrog"/>
    <property type="match status" value="2"/>
</dbReference>
<evidence type="ECO:0000259" key="4">
    <source>
        <dbReference type="SMART" id="SM00839"/>
    </source>
</evidence>
<proteinExistence type="inferred from homology"/>
<dbReference type="PROSITE" id="PS00074">
    <property type="entry name" value="GLFV_DEHYDROGENASE"/>
    <property type="match status" value="1"/>
</dbReference>
<dbReference type="Gene3D" id="3.40.50.10860">
    <property type="entry name" value="Leucine Dehydrogenase, chain A, domain 1"/>
    <property type="match status" value="1"/>
</dbReference>
<keyword evidence="2 5" id="KW-0560">Oxidoreductase</keyword>
<dbReference type="PIRSF" id="PIRSF000188">
    <property type="entry name" value="Phe_leu_dh"/>
    <property type="match status" value="1"/>
</dbReference>
<organism evidence="5">
    <name type="scientific">uncultured organism</name>
    <dbReference type="NCBI Taxonomy" id="155900"/>
    <lineage>
        <taxon>unclassified sequences</taxon>
        <taxon>environmental samples</taxon>
    </lineage>
</organism>
<dbReference type="PANTHER" id="PTHR42722:SF1">
    <property type="entry name" value="VALINE DEHYDROGENASE"/>
    <property type="match status" value="1"/>
</dbReference>
<keyword evidence="3" id="KW-0520">NAD</keyword>
<dbReference type="Gene3D" id="3.40.50.720">
    <property type="entry name" value="NAD(P)-binding Rossmann-like Domain"/>
    <property type="match status" value="1"/>
</dbReference>